<organism evidence="2 3">
    <name type="scientific">Solemya elarraichensis gill symbiont</name>
    <dbReference type="NCBI Taxonomy" id="1918949"/>
    <lineage>
        <taxon>Bacteria</taxon>
        <taxon>Pseudomonadati</taxon>
        <taxon>Pseudomonadota</taxon>
        <taxon>Gammaproteobacteria</taxon>
        <taxon>sulfur-oxidizing symbionts</taxon>
    </lineage>
</organism>
<name>A0A1T2L570_9GAMM</name>
<accession>A0A1T2L570</accession>
<dbReference type="OrthoDB" id="158067at2"/>
<keyword evidence="3" id="KW-1185">Reference proteome</keyword>
<dbReference type="Proteomes" id="UP000190198">
    <property type="component" value="Unassembled WGS sequence"/>
</dbReference>
<dbReference type="Pfam" id="PF13730">
    <property type="entry name" value="HTH_36"/>
    <property type="match status" value="1"/>
</dbReference>
<proteinExistence type="predicted"/>
<dbReference type="RefSeq" id="WP_078476930.1">
    <property type="nucleotide sequence ID" value="NZ_MPRK01000096.1"/>
</dbReference>
<dbReference type="AlphaFoldDB" id="A0A1T2L570"/>
<dbReference type="EMBL" id="MPRK01000096">
    <property type="protein sequence ID" value="OOZ40233.1"/>
    <property type="molecule type" value="Genomic_DNA"/>
</dbReference>
<evidence type="ECO:0000313" key="2">
    <source>
        <dbReference type="EMBL" id="OOZ40233.1"/>
    </source>
</evidence>
<dbReference type="SMART" id="SM00942">
    <property type="entry name" value="PriCT_1"/>
    <property type="match status" value="1"/>
</dbReference>
<evidence type="ECO:0000259" key="1">
    <source>
        <dbReference type="SMART" id="SM00942"/>
    </source>
</evidence>
<dbReference type="Pfam" id="PF08708">
    <property type="entry name" value="PriCT_1"/>
    <property type="match status" value="1"/>
</dbReference>
<protein>
    <recommendedName>
        <fullName evidence="1">Primase C-terminal 1 domain-containing protein</fullName>
    </recommendedName>
</protein>
<reference evidence="2 3" key="1">
    <citation type="submission" date="2016-11" db="EMBL/GenBank/DDBJ databases">
        <title>Mixed transmission modes and dynamic genome evolution in an obligate animal-bacterial symbiosis.</title>
        <authorList>
            <person name="Russell S.L."/>
            <person name="Corbett-Detig R.B."/>
            <person name="Cavanaugh C.M."/>
        </authorList>
    </citation>
    <scope>NUCLEOTIDE SEQUENCE [LARGE SCALE GENOMIC DNA]</scope>
    <source>
        <strain evidence="2">Sp-SM6</strain>
    </source>
</reference>
<gene>
    <name evidence="2" type="ORF">BOW52_06125</name>
</gene>
<sequence>MPEWMINLLTKAPTTRDTGVSIQEGERNTTLTELAAKLKQSGKSRQQIETTLLEENLLHCKPPLPDEEVHSIAEWAASINSNGSFKTQWQNAVMRDPELRMYQRGILVSLSLYMDADGKDCWPTTETLEAEFHVSRKALSSALDAGIKRGWLDRYKRPKPKNSTGKQKWSYGYIAKMRED</sequence>
<comment type="caution">
    <text evidence="2">The sequence shown here is derived from an EMBL/GenBank/DDBJ whole genome shotgun (WGS) entry which is preliminary data.</text>
</comment>
<feature type="domain" description="Primase C-terminal 1" evidence="1">
    <location>
        <begin position="16"/>
        <end position="82"/>
    </location>
</feature>
<dbReference type="InterPro" id="IPR014820">
    <property type="entry name" value="PriCT_1"/>
</dbReference>
<evidence type="ECO:0000313" key="3">
    <source>
        <dbReference type="Proteomes" id="UP000190198"/>
    </source>
</evidence>